<evidence type="ECO:0000313" key="5">
    <source>
        <dbReference type="Proteomes" id="UP000189703"/>
    </source>
</evidence>
<dbReference type="Proteomes" id="UP000189703">
    <property type="component" value="Unplaced"/>
</dbReference>
<feature type="domain" description="OTU" evidence="4">
    <location>
        <begin position="195"/>
        <end position="333"/>
    </location>
</feature>
<dbReference type="GO" id="GO:0004843">
    <property type="term" value="F:cysteine-type deubiquitinase activity"/>
    <property type="evidence" value="ECO:0000318"/>
    <property type="project" value="GO_Central"/>
</dbReference>
<sequence>MTNFSPVITCTKNVLCLSGCVGKQMSGQVINVVSQSPPSSCCFRFQSSRSQLSYARLTISKTFSCSALVSSLTFRGSCFGSGFSKQRRNWHPLTEKNLEISMGHQVTCLGISLPSQKMSLRLLTPKRETCTKVSWNVRPASRLQGGASASLIFGLFVCFSSSKPAYAEAPKKKDEDDCDSSLVNSSHGKKVYRDYYVTAIPGDGRCLFRSVAHGACIQSGKPPPSESVQRELADELRSRVADEFVKRREETEWFIEGDFDTYVSQIRKPYVWGGEPELFMASHVLQMPITVYMYDEDASGLIAIAEYGQEYGKDDPIRVLYHGYGHYEALQITGKKGGRSRM</sequence>
<evidence type="ECO:0000313" key="6">
    <source>
        <dbReference type="RefSeq" id="XP_010257352.1"/>
    </source>
</evidence>
<dbReference type="InterPro" id="IPR003323">
    <property type="entry name" value="OTU_dom"/>
</dbReference>
<dbReference type="Gene3D" id="3.90.70.80">
    <property type="match status" value="1"/>
</dbReference>
<dbReference type="PROSITE" id="PS50802">
    <property type="entry name" value="OTU"/>
    <property type="match status" value="1"/>
</dbReference>
<dbReference type="Pfam" id="PF02338">
    <property type="entry name" value="OTU"/>
    <property type="match status" value="1"/>
</dbReference>
<reference evidence="6" key="1">
    <citation type="submission" date="2025-08" db="UniProtKB">
        <authorList>
            <consortium name="RefSeq"/>
        </authorList>
    </citation>
    <scope>IDENTIFICATION</scope>
</reference>
<keyword evidence="5" id="KW-1185">Reference proteome</keyword>
<dbReference type="FunFam" id="3.90.70.80:FF:000007">
    <property type="entry name" value="OTU domain-containing protein"/>
    <property type="match status" value="1"/>
</dbReference>
<dbReference type="EC" id="3.4.19.12" evidence="3"/>
<dbReference type="OMA" id="SWPQGCA"/>
<proteinExistence type="predicted"/>
<dbReference type="STRING" id="4432.A0A1U7ZYE0"/>
<comment type="function">
    <text evidence="3">Hydrolase that can remove conjugated ubiquitin from proteins and may therefore play an important regulatory role at the level of protein turnover by preventing degradation.</text>
</comment>
<dbReference type="PANTHER" id="PTHR13312">
    <property type="entry name" value="HIV-INDUCED PROTEIN-7-LIKE PROTEASE"/>
    <property type="match status" value="1"/>
</dbReference>
<protein>
    <recommendedName>
        <fullName evidence="3">Ubiquitin thioesterase OTU</fullName>
        <ecNumber evidence="3">3.4.19.12</ecNumber>
    </recommendedName>
</protein>
<keyword evidence="3" id="KW-0963">Cytoplasm</keyword>
<dbReference type="PANTHER" id="PTHR13312:SF5">
    <property type="entry name" value="UBIQUITIN THIOESTERASE OTU"/>
    <property type="match status" value="1"/>
</dbReference>
<evidence type="ECO:0000256" key="2">
    <source>
        <dbReference type="ARBA" id="ARBA00022801"/>
    </source>
</evidence>
<dbReference type="InterPro" id="IPR047947">
    <property type="entry name" value="OTU4_OTU"/>
</dbReference>
<dbReference type="FunCoup" id="A0A1U7ZYE0">
    <property type="interactions" value="921"/>
</dbReference>
<comment type="subcellular location">
    <subcellularLocation>
        <location evidence="3">Cytoplasm</location>
    </subcellularLocation>
</comment>
<evidence type="ECO:0000256" key="3">
    <source>
        <dbReference type="RuleBase" id="RU367104"/>
    </source>
</evidence>
<accession>A0A1U7ZYE0</accession>
<keyword evidence="3" id="KW-0788">Thiol protease</keyword>
<keyword evidence="3" id="KW-0645">Protease</keyword>
<dbReference type="CDD" id="cd22760">
    <property type="entry name" value="OTU_plant_OTU4-like"/>
    <property type="match status" value="1"/>
</dbReference>
<dbReference type="RefSeq" id="XP_010257352.1">
    <property type="nucleotide sequence ID" value="XM_010259050.2"/>
</dbReference>
<dbReference type="AlphaFoldDB" id="A0A1U7ZYE0"/>
<dbReference type="OrthoDB" id="409956at2759"/>
<dbReference type="KEGG" id="nnu:104597482"/>
<dbReference type="InterPro" id="IPR038765">
    <property type="entry name" value="Papain-like_cys_pep_sf"/>
</dbReference>
<comment type="catalytic activity">
    <reaction evidence="1 3">
        <text>Thiol-dependent hydrolysis of ester, thioester, amide, peptide and isopeptide bonds formed by the C-terminal Gly of ubiquitin (a 76-residue protein attached to proteins as an intracellular targeting signal).</text>
        <dbReference type="EC" id="3.4.19.12"/>
    </reaction>
</comment>
<dbReference type="InParanoid" id="A0A1U7ZYE0"/>
<evidence type="ECO:0000256" key="1">
    <source>
        <dbReference type="ARBA" id="ARBA00000707"/>
    </source>
</evidence>
<gene>
    <name evidence="6" type="primary">LOC104597482</name>
</gene>
<name>A0A1U7ZYE0_NELNU</name>
<dbReference type="GO" id="GO:0005737">
    <property type="term" value="C:cytoplasm"/>
    <property type="evidence" value="ECO:0007669"/>
    <property type="project" value="UniProtKB-SubCell"/>
</dbReference>
<keyword evidence="2 3" id="KW-0378">Hydrolase</keyword>
<dbReference type="GeneID" id="104597482"/>
<keyword evidence="3" id="KW-0833">Ubl conjugation pathway</keyword>
<dbReference type="eggNOG" id="KOG2606">
    <property type="taxonomic scope" value="Eukaryota"/>
</dbReference>
<dbReference type="SUPFAM" id="SSF54001">
    <property type="entry name" value="Cysteine proteinases"/>
    <property type="match status" value="1"/>
</dbReference>
<organism evidence="5 6">
    <name type="scientific">Nelumbo nucifera</name>
    <name type="common">Sacred lotus</name>
    <dbReference type="NCBI Taxonomy" id="4432"/>
    <lineage>
        <taxon>Eukaryota</taxon>
        <taxon>Viridiplantae</taxon>
        <taxon>Streptophyta</taxon>
        <taxon>Embryophyta</taxon>
        <taxon>Tracheophyta</taxon>
        <taxon>Spermatophyta</taxon>
        <taxon>Magnoliopsida</taxon>
        <taxon>Proteales</taxon>
        <taxon>Nelumbonaceae</taxon>
        <taxon>Nelumbo</taxon>
    </lineage>
</organism>
<evidence type="ECO:0000259" key="4">
    <source>
        <dbReference type="PROSITE" id="PS50802"/>
    </source>
</evidence>